<dbReference type="PANTHER" id="PTHR43013:SF1">
    <property type="entry name" value="GLUTAMYL-TRNA REDUCTASE"/>
    <property type="match status" value="1"/>
</dbReference>
<proteinExistence type="predicted"/>
<name>A0A090R430_9GAMM</name>
<dbReference type="AlphaFoldDB" id="A0A090R430"/>
<gene>
    <name evidence="6" type="ORF">JCM19237_6896</name>
</gene>
<organism evidence="6 7">
    <name type="scientific">Photobacterium aphoticum</name>
    <dbReference type="NCBI Taxonomy" id="754436"/>
    <lineage>
        <taxon>Bacteria</taxon>
        <taxon>Pseudomonadati</taxon>
        <taxon>Pseudomonadota</taxon>
        <taxon>Gammaproteobacteria</taxon>
        <taxon>Vibrionales</taxon>
        <taxon>Vibrionaceae</taxon>
        <taxon>Photobacterium</taxon>
    </lineage>
</organism>
<dbReference type="STRING" id="754436.JCM19237_6896"/>
<evidence type="ECO:0000259" key="5">
    <source>
        <dbReference type="Pfam" id="PF05201"/>
    </source>
</evidence>
<dbReference type="EMBL" id="BBMN01000035">
    <property type="protein sequence ID" value="GAL08874.1"/>
    <property type="molecule type" value="Genomic_DNA"/>
</dbReference>
<dbReference type="FunFam" id="3.30.460.30:FF:000001">
    <property type="entry name" value="Glutamyl-tRNA reductase"/>
    <property type="match status" value="1"/>
</dbReference>
<dbReference type="Proteomes" id="UP000029227">
    <property type="component" value="Unassembled WGS sequence"/>
</dbReference>
<sequence length="115" mass="12769">MTLLALGINHKTASVDLRERVAFSPEKMEQALAELAAHPDINSGVIVSTCNRTELYCDITQSGPGIMIDWLTQFHNISTEELMPSLYFHEEQAAVRHLMRVSCGLDSLVLGEPRS</sequence>
<dbReference type="InterPro" id="IPR015895">
    <property type="entry name" value="4pyrrol_synth_GluRdtase_N"/>
</dbReference>
<keyword evidence="1" id="KW-0521">NADP</keyword>
<dbReference type="Gene3D" id="3.30.460.30">
    <property type="entry name" value="Glutamyl-tRNA reductase, N-terminal domain"/>
    <property type="match status" value="1"/>
</dbReference>
<accession>A0A090R430</accession>
<dbReference type="PANTHER" id="PTHR43013">
    <property type="entry name" value="GLUTAMYL-TRNA REDUCTASE"/>
    <property type="match status" value="1"/>
</dbReference>
<evidence type="ECO:0000256" key="2">
    <source>
        <dbReference type="ARBA" id="ARBA00023002"/>
    </source>
</evidence>
<protein>
    <submittedName>
        <fullName evidence="6">Glutamyl-tRNA reductase</fullName>
        <ecNumber evidence="6">1.2.1.70</ecNumber>
    </submittedName>
</protein>
<comment type="pathway">
    <text evidence="4">Porphyrin-containing compound metabolism.</text>
</comment>
<dbReference type="Pfam" id="PF05201">
    <property type="entry name" value="GlutR_N"/>
    <property type="match status" value="1"/>
</dbReference>
<dbReference type="InterPro" id="IPR036343">
    <property type="entry name" value="GluRdtase_N_sf"/>
</dbReference>
<keyword evidence="3" id="KW-0627">Porphyrin biosynthesis</keyword>
<dbReference type="GO" id="GO:0050661">
    <property type="term" value="F:NADP binding"/>
    <property type="evidence" value="ECO:0007669"/>
    <property type="project" value="InterPro"/>
</dbReference>
<dbReference type="eggNOG" id="COG0373">
    <property type="taxonomic scope" value="Bacteria"/>
</dbReference>
<evidence type="ECO:0000313" key="6">
    <source>
        <dbReference type="EMBL" id="GAL08874.1"/>
    </source>
</evidence>
<evidence type="ECO:0000256" key="4">
    <source>
        <dbReference type="ARBA" id="ARBA00023444"/>
    </source>
</evidence>
<feature type="domain" description="Glutamyl-tRNA reductase N-terminal" evidence="5">
    <location>
        <begin position="6"/>
        <end position="113"/>
    </location>
</feature>
<comment type="caution">
    <text evidence="6">The sequence shown here is derived from an EMBL/GenBank/DDBJ whole genome shotgun (WGS) entry which is preliminary data.</text>
</comment>
<dbReference type="GO" id="GO:0019353">
    <property type="term" value="P:protoporphyrinogen IX biosynthetic process from glutamate"/>
    <property type="evidence" value="ECO:0007669"/>
    <property type="project" value="TreeGrafter"/>
</dbReference>
<reference evidence="6 7" key="1">
    <citation type="journal article" date="2014" name="Genome Announc.">
        <title>Draft Genome Sequences of Two Vibrionaceae Species, Vibrio ponticus C121 and Photobacterium aphoticum C119, Isolated as Coral Reef Microbiota.</title>
        <authorList>
            <person name="Al-saari N."/>
            <person name="Meirelles P.M."/>
            <person name="Mino S."/>
            <person name="Suda W."/>
            <person name="Oshima K."/>
            <person name="Hattori M."/>
            <person name="Ohkuma M."/>
            <person name="Thompson F.L."/>
            <person name="Gomez-Gil B."/>
            <person name="Sawabe T."/>
            <person name="Sawabe T."/>
        </authorList>
    </citation>
    <scope>NUCLEOTIDE SEQUENCE [LARGE SCALE GENOMIC DNA]</scope>
    <source>
        <strain evidence="6 7">JCM 19237</strain>
    </source>
</reference>
<evidence type="ECO:0000313" key="7">
    <source>
        <dbReference type="Proteomes" id="UP000029227"/>
    </source>
</evidence>
<dbReference type="GO" id="GO:0008883">
    <property type="term" value="F:glutamyl-tRNA reductase activity"/>
    <property type="evidence" value="ECO:0007669"/>
    <property type="project" value="UniProtKB-EC"/>
</dbReference>
<keyword evidence="2 6" id="KW-0560">Oxidoreductase</keyword>
<dbReference type="EC" id="1.2.1.70" evidence="6"/>
<evidence type="ECO:0000256" key="1">
    <source>
        <dbReference type="ARBA" id="ARBA00022857"/>
    </source>
</evidence>
<evidence type="ECO:0000256" key="3">
    <source>
        <dbReference type="ARBA" id="ARBA00023244"/>
    </source>
</evidence>
<dbReference type="SUPFAM" id="SSF69742">
    <property type="entry name" value="Glutamyl tRNA-reductase catalytic, N-terminal domain"/>
    <property type="match status" value="1"/>
</dbReference>